<gene>
    <name evidence="6" type="primary">galT</name>
    <name evidence="6" type="ORF">BWX89_00820</name>
</gene>
<dbReference type="EMBL" id="MWDQ01000067">
    <property type="protein sequence ID" value="OQB73721.1"/>
    <property type="molecule type" value="Genomic_DNA"/>
</dbReference>
<protein>
    <submittedName>
        <fullName evidence="6">Galactose-1-phosphate uridylyltransferase</fullName>
        <ecNumber evidence="6">2.7.7.12</ecNumber>
    </submittedName>
</protein>
<dbReference type="GO" id="GO:0006012">
    <property type="term" value="P:galactose metabolic process"/>
    <property type="evidence" value="ECO:0007669"/>
    <property type="project" value="UniProtKB-UniPathway"/>
</dbReference>
<keyword evidence="3" id="KW-0119">Carbohydrate metabolism</keyword>
<dbReference type="EC" id="2.7.7.12" evidence="6"/>
<dbReference type="Pfam" id="PF02744">
    <property type="entry name" value="GalP_UDP_tr_C"/>
    <property type="match status" value="1"/>
</dbReference>
<dbReference type="InterPro" id="IPR005850">
    <property type="entry name" value="GalP_Utransf_C"/>
</dbReference>
<proteinExistence type="predicted"/>
<accession>A0A1V6C9Z4</accession>
<dbReference type="InterPro" id="IPR053177">
    <property type="entry name" value="ADP-glucose_phosphorylase"/>
</dbReference>
<evidence type="ECO:0000256" key="3">
    <source>
        <dbReference type="ARBA" id="ARBA00023277"/>
    </source>
</evidence>
<keyword evidence="2 6" id="KW-0548">Nucleotidyltransferase</keyword>
<feature type="domain" description="Galactose-1-phosphate uridyl transferase C-terminal" evidence="5">
    <location>
        <begin position="90"/>
        <end position="186"/>
    </location>
</feature>
<dbReference type="InterPro" id="IPR036265">
    <property type="entry name" value="HIT-like_sf"/>
</dbReference>
<keyword evidence="1 6" id="KW-0808">Transferase</keyword>
<evidence type="ECO:0000256" key="2">
    <source>
        <dbReference type="ARBA" id="ARBA00022695"/>
    </source>
</evidence>
<dbReference type="InterPro" id="IPR005849">
    <property type="entry name" value="GalP_Utransf_N"/>
</dbReference>
<dbReference type="Gene3D" id="3.30.428.10">
    <property type="entry name" value="HIT-like"/>
    <property type="match status" value="2"/>
</dbReference>
<name>A0A1V6C9Z4_UNCT6</name>
<dbReference type="Proteomes" id="UP000485562">
    <property type="component" value="Unassembled WGS sequence"/>
</dbReference>
<sequence>MNGIGAHEVIIETPDHTKQMQDFDLPHLEKVIQTYQIRSLDLKKDPRLKYSMIFKNYGREAGASLYHSHTQLISTPVTPKRVKEELKGTQWYYEYKERCIFCDIIEDEISRGERVVAMNSDFITLVPYASRFPFELWLLPMRHSPDFDSISDGERQSLAQILGLVLKKLIKGLSNPSYNFIFHTAPNRFPHPGYWQTIDKDYHWHIEIMPRLTRPGGFEWGTGFYINPTPPEEAAQFLRDLTV</sequence>
<reference evidence="6" key="1">
    <citation type="submission" date="2017-02" db="EMBL/GenBank/DDBJ databases">
        <title>Delving into the versatile metabolic prowess of the omnipresent phylum Bacteroidetes.</title>
        <authorList>
            <person name="Nobu M.K."/>
            <person name="Mei R."/>
            <person name="Narihiro T."/>
            <person name="Kuroda K."/>
            <person name="Liu W.-T."/>
        </authorList>
    </citation>
    <scope>NUCLEOTIDE SEQUENCE</scope>
    <source>
        <strain evidence="6">ADurb.Bin131</strain>
    </source>
</reference>
<dbReference type="Pfam" id="PF01087">
    <property type="entry name" value="GalP_UDP_transf"/>
    <property type="match status" value="1"/>
</dbReference>
<dbReference type="PANTHER" id="PTHR42763:SF1">
    <property type="entry name" value="UDP-GLUCOSE--HEXOSE-1-PHOSPHATE URIDYLYLTRANSFERASE"/>
    <property type="match status" value="1"/>
</dbReference>
<dbReference type="PANTHER" id="PTHR42763">
    <property type="entry name" value="ADP-GLUCOSE PHOSPHORYLASE"/>
    <property type="match status" value="1"/>
</dbReference>
<dbReference type="AlphaFoldDB" id="A0A1V6C9Z4"/>
<evidence type="ECO:0000259" key="4">
    <source>
        <dbReference type="Pfam" id="PF01087"/>
    </source>
</evidence>
<dbReference type="SUPFAM" id="SSF54197">
    <property type="entry name" value="HIT-like"/>
    <property type="match status" value="2"/>
</dbReference>
<dbReference type="UniPathway" id="UPA00214"/>
<evidence type="ECO:0000313" key="6">
    <source>
        <dbReference type="EMBL" id="OQB73721.1"/>
    </source>
</evidence>
<feature type="domain" description="Galactose-1-phosphate uridyl transferase N-terminal" evidence="4">
    <location>
        <begin position="5"/>
        <end position="79"/>
    </location>
</feature>
<evidence type="ECO:0000259" key="5">
    <source>
        <dbReference type="Pfam" id="PF02744"/>
    </source>
</evidence>
<dbReference type="GO" id="GO:0008108">
    <property type="term" value="F:UDP-glucose:hexose-1-phosphate uridylyltransferase activity"/>
    <property type="evidence" value="ECO:0007669"/>
    <property type="project" value="UniProtKB-EC"/>
</dbReference>
<organism evidence="6">
    <name type="scientific">candidate division TA06 bacterium ADurb.Bin131</name>
    <dbReference type="NCBI Taxonomy" id="1852827"/>
    <lineage>
        <taxon>Bacteria</taxon>
        <taxon>Bacteria division TA06</taxon>
    </lineage>
</organism>
<comment type="caution">
    <text evidence="6">The sequence shown here is derived from an EMBL/GenBank/DDBJ whole genome shotgun (WGS) entry which is preliminary data.</text>
</comment>
<evidence type="ECO:0000256" key="1">
    <source>
        <dbReference type="ARBA" id="ARBA00022679"/>
    </source>
</evidence>